<dbReference type="AlphaFoldDB" id="A0AAE3MHM3"/>
<dbReference type="Proteomes" id="UP001207408">
    <property type="component" value="Unassembled WGS sequence"/>
</dbReference>
<evidence type="ECO:0000313" key="1">
    <source>
        <dbReference type="EMBL" id="MCW3807630.1"/>
    </source>
</evidence>
<protein>
    <submittedName>
        <fullName evidence="1">Uncharacterized protein</fullName>
    </submittedName>
</protein>
<dbReference type="SUPFAM" id="SSF50475">
    <property type="entry name" value="FMN-binding split barrel"/>
    <property type="match status" value="1"/>
</dbReference>
<keyword evidence="2" id="KW-1185">Reference proteome</keyword>
<comment type="caution">
    <text evidence="1">The sequence shown here is derived from an EMBL/GenBank/DDBJ whole genome shotgun (WGS) entry which is preliminary data.</text>
</comment>
<dbReference type="RefSeq" id="WP_301202067.1">
    <property type="nucleotide sequence ID" value="NZ_JAPDPI010000053.1"/>
</dbReference>
<sequence length="65" mass="7240">MNREITISVGSKNVSGYKDYPGTGFIVKGTAGFIDSGDEFQMMKDKFSFLNRVLEVNVTKAKQML</sequence>
<gene>
    <name evidence="1" type="ORF">OM074_18530</name>
</gene>
<proteinExistence type="predicted"/>
<accession>A0AAE3MHM3</accession>
<dbReference type="InterPro" id="IPR012349">
    <property type="entry name" value="Split_barrel_FMN-bd"/>
</dbReference>
<name>A0AAE3MHM3_9BACT</name>
<dbReference type="Gene3D" id="2.30.110.10">
    <property type="entry name" value="Electron Transport, Fmn-binding Protein, Chain A"/>
    <property type="match status" value="1"/>
</dbReference>
<evidence type="ECO:0000313" key="2">
    <source>
        <dbReference type="Proteomes" id="UP001207408"/>
    </source>
</evidence>
<organism evidence="1 2">
    <name type="scientific">Plebeiibacterium marinum</name>
    <dbReference type="NCBI Taxonomy" id="2992111"/>
    <lineage>
        <taxon>Bacteria</taxon>
        <taxon>Pseudomonadati</taxon>
        <taxon>Bacteroidota</taxon>
        <taxon>Bacteroidia</taxon>
        <taxon>Marinilabiliales</taxon>
        <taxon>Marinilabiliaceae</taxon>
        <taxon>Plebeiibacterium</taxon>
    </lineage>
</organism>
<dbReference type="EMBL" id="JAPDPI010000053">
    <property type="protein sequence ID" value="MCW3807630.1"/>
    <property type="molecule type" value="Genomic_DNA"/>
</dbReference>
<reference evidence="1" key="1">
    <citation type="submission" date="2022-10" db="EMBL/GenBank/DDBJ databases">
        <authorList>
            <person name="Yu W.X."/>
        </authorList>
    </citation>
    <scope>NUCLEOTIDE SEQUENCE</scope>
    <source>
        <strain evidence="1">D04</strain>
    </source>
</reference>